<evidence type="ECO:0000313" key="2">
    <source>
        <dbReference type="Proteomes" id="UP001281147"/>
    </source>
</evidence>
<proteinExistence type="predicted"/>
<name>A0ACC3N905_9PEZI</name>
<keyword evidence="2" id="KW-1185">Reference proteome</keyword>
<reference evidence="1" key="1">
    <citation type="submission" date="2023-07" db="EMBL/GenBank/DDBJ databases">
        <title>Black Yeasts Isolated from many extreme environments.</title>
        <authorList>
            <person name="Coleine C."/>
            <person name="Stajich J.E."/>
            <person name="Selbmann L."/>
        </authorList>
    </citation>
    <scope>NUCLEOTIDE SEQUENCE</scope>
    <source>
        <strain evidence="1">CCFEE 5714</strain>
    </source>
</reference>
<comment type="caution">
    <text evidence="1">The sequence shown here is derived from an EMBL/GenBank/DDBJ whole genome shotgun (WGS) entry which is preliminary data.</text>
</comment>
<protein>
    <submittedName>
        <fullName evidence="1">Uncharacterized protein</fullName>
    </submittedName>
</protein>
<gene>
    <name evidence="1" type="ORF">LTR37_009532</name>
</gene>
<accession>A0ACC3N905</accession>
<dbReference type="EMBL" id="JAUTXU010000075">
    <property type="protein sequence ID" value="KAK3711541.1"/>
    <property type="molecule type" value="Genomic_DNA"/>
</dbReference>
<evidence type="ECO:0000313" key="1">
    <source>
        <dbReference type="EMBL" id="KAK3711541.1"/>
    </source>
</evidence>
<organism evidence="1 2">
    <name type="scientific">Vermiconidia calcicola</name>
    <dbReference type="NCBI Taxonomy" id="1690605"/>
    <lineage>
        <taxon>Eukaryota</taxon>
        <taxon>Fungi</taxon>
        <taxon>Dikarya</taxon>
        <taxon>Ascomycota</taxon>
        <taxon>Pezizomycotina</taxon>
        <taxon>Dothideomycetes</taxon>
        <taxon>Dothideomycetidae</taxon>
        <taxon>Mycosphaerellales</taxon>
        <taxon>Extremaceae</taxon>
        <taxon>Vermiconidia</taxon>
    </lineage>
</organism>
<dbReference type="Proteomes" id="UP001281147">
    <property type="component" value="Unassembled WGS sequence"/>
</dbReference>
<sequence>MGDKAKRAEHRSKAGGDGSGGSKPPSRTGSTDAYERKTYRDKSSIDPRGQGGQGSTTGSTTGPNNPRTHEDMGMSTLPLNPNVPDPPGRETPPLLGRQTMKQEVPGHGTPTGEDRDILWAENENLMLPISGWPDSRDKYPGSIFPMPRGGWSGSEKTDLFASVKDFVIDHQTGLKGEELLVPGGFAECLWAERQRDKIRHWNMFKVPQGTKKGFENPKEGAAVGASGQQPEADNRRRKGRVAEVEVEGNATGAQKRSYSTDSSDKSMQRVELNTATSQLHSTIKHEHPLAYRISILSGTSVDSSQQDFVAMPSDHPKDKKKKETESEKGQAKAVPTAPVVQSAPPDAGEWTFKPASRNPSPYGSSGQIGTPQDPDRDFLVPDEPGKEGKFGNPWGPLKHSLNLYTGPPFPEPKRGFEGDEEIDFTESFEDFAHEEMPDMDARDAWEQRKKAKVAYWTKNNAIPGTALYDAVRGVVKGDKYATHGNTWGGQTMAFPIDIEKIAAEIARREVSEATGGKEWKSKSGLVMASGRWLAAKPDPKDPKAAEVKKQVAEQQQQKPAGGKESSASSNKSESGLVMAGRPAPKPDQKVPKEAEVKKQVVGQQQQNKPAASGSGNQRGGGGTSGGQGKKKA</sequence>